<dbReference type="InterPro" id="IPR053137">
    <property type="entry name" value="NLR-like"/>
</dbReference>
<dbReference type="Pfam" id="PF13424">
    <property type="entry name" value="TPR_12"/>
    <property type="match status" value="1"/>
</dbReference>
<protein>
    <recommendedName>
        <fullName evidence="1">NB-ARC domain-containing protein</fullName>
    </recommendedName>
</protein>
<dbReference type="PANTHER" id="PTHR46082:SF6">
    <property type="entry name" value="AAA+ ATPASE DOMAIN-CONTAINING PROTEIN-RELATED"/>
    <property type="match status" value="1"/>
</dbReference>
<dbReference type="InterPro" id="IPR011990">
    <property type="entry name" value="TPR-like_helical_dom_sf"/>
</dbReference>
<dbReference type="Pfam" id="PF00931">
    <property type="entry name" value="NB-ARC"/>
    <property type="match status" value="1"/>
</dbReference>
<dbReference type="GeneID" id="20369839"/>
<gene>
    <name evidence="2" type="ORF">FPSE_11222</name>
</gene>
<comment type="caution">
    <text evidence="2">The sequence shown here is derived from an EMBL/GenBank/DDBJ whole genome shotgun (WGS) entry which is preliminary data.</text>
</comment>
<reference evidence="2 3" key="1">
    <citation type="journal article" date="2012" name="PLoS Pathog.">
        <title>Comparative pathogenomics reveals horizontally acquired novel virulence genes in fungi infecting cereal hosts.</title>
        <authorList>
            <person name="Gardiner D.M."/>
            <person name="McDonald M.C."/>
            <person name="Covarelli L."/>
            <person name="Solomon P.S."/>
            <person name="Rusu A.G."/>
            <person name="Marshall M."/>
            <person name="Kazan K."/>
            <person name="Chakraborty S."/>
            <person name="McDonald B.A."/>
            <person name="Manners J.M."/>
        </authorList>
    </citation>
    <scope>NUCLEOTIDE SEQUENCE [LARGE SCALE GENOMIC DNA]</scope>
    <source>
        <strain evidence="2 3">CS3096</strain>
    </source>
</reference>
<dbReference type="GO" id="GO:0043531">
    <property type="term" value="F:ADP binding"/>
    <property type="evidence" value="ECO:0007669"/>
    <property type="project" value="InterPro"/>
</dbReference>
<dbReference type="Gene3D" id="3.40.50.300">
    <property type="entry name" value="P-loop containing nucleotide triphosphate hydrolases"/>
    <property type="match status" value="1"/>
</dbReference>
<dbReference type="Proteomes" id="UP000007978">
    <property type="component" value="Chromosome 2"/>
</dbReference>
<keyword evidence="3" id="KW-1185">Reference proteome</keyword>
<dbReference type="InterPro" id="IPR027417">
    <property type="entry name" value="P-loop_NTPase"/>
</dbReference>
<dbReference type="RefSeq" id="XP_009262614.1">
    <property type="nucleotide sequence ID" value="XM_009264339.1"/>
</dbReference>
<evidence type="ECO:0000313" key="3">
    <source>
        <dbReference type="Proteomes" id="UP000007978"/>
    </source>
</evidence>
<sequence length="918" mass="103884">MSENSEKLSACPFCNLSASVFEPKSHITAFAHWSTAENSKVTHRKAHDHISEHLRLIAHESLPPALPTPQPRSLRSFKIAIISGSSLTGRAVHSLFNEDSNMDHVFQKRIDDTKSYSLAAIGRHNVVLVRIIVIGKLELGTLVSDIRKSFPCMELFMIADSYHRIQSVRDAEISFGDVIVGDRVEGNSLMRDQRPCLSDLNRNPGARVRSLLAKMRTPQVRKMVQHRMSTNLEVLSKYQSLAATYRSTEHSKGVIQIPHRREDHTNVFNTYKPERQSNGAPEPHFHFDSVDNPLPVRVVESDDIDFDKDQRGDSFESLPCLLIESTCNYIANRQKTDERNAYAAATAAAFVSAILDLWNYMPPTEIPAIYAPVHHIPIPKNEDFVERKPSMKALQDKLFRDNTEQVTIYGSDGSGKTQLALWLAYWVKDNLTNYSVFWASAMSKDAFEQDCHKIMESLGYRCTSGDDPRVVLQSYLNSYRSGRWILILDEASDEDLTYGHYAPFLMSEFLPNSRNGQILVTTESTKVARVGDAIVTLSYMTLDESFNLLSRSLVTKSHDQDLVRELSMFIPHQPLDISLAAAYININEAPISSYLKLLEDSFLGMFDTQLQLCSPFDVSFEYIVKNHVVGARVLLFLSFFKRNTIHTSILPGVDDAVEFKVAMQSLYKYGFLAKKHDGGILDIHSHIHRATQLWTQKRQVAVSSRGAVAHYFAELLATDILGTLLSREQFLMDILQLLAGAEHFHRGICDLGYQVGLYLHQKGRVEEAIELFERLLGSQKDALSEDEAYYLTLEFELAGLYRSNAQTQKAIDLLEHVATTRDRTLEESNPDRLESQTELAGVYQENGQHEQATKILEHLAAVRKRIDSEDSPDLLELQHQLANAYLSTDRLDEGNKLLEHVNAVKGRSSWDVHSEQEI</sequence>
<dbReference type="EMBL" id="AFNW01000413">
    <property type="protein sequence ID" value="EKJ68601.1"/>
    <property type="molecule type" value="Genomic_DNA"/>
</dbReference>
<dbReference type="SUPFAM" id="SSF52540">
    <property type="entry name" value="P-loop containing nucleoside triphosphate hydrolases"/>
    <property type="match status" value="1"/>
</dbReference>
<dbReference type="PANTHER" id="PTHR46082">
    <property type="entry name" value="ATP/GTP-BINDING PROTEIN-RELATED"/>
    <property type="match status" value="1"/>
</dbReference>
<dbReference type="KEGG" id="fpu:FPSE_11222"/>
<evidence type="ECO:0000313" key="2">
    <source>
        <dbReference type="EMBL" id="EKJ68601.1"/>
    </source>
</evidence>
<accession>K3UB51</accession>
<dbReference type="OrthoDB" id="626167at2759"/>
<dbReference type="AlphaFoldDB" id="K3UB51"/>
<organism evidence="2 3">
    <name type="scientific">Fusarium pseudograminearum (strain CS3096)</name>
    <name type="common">Wheat and barley crown-rot fungus</name>
    <dbReference type="NCBI Taxonomy" id="1028729"/>
    <lineage>
        <taxon>Eukaryota</taxon>
        <taxon>Fungi</taxon>
        <taxon>Dikarya</taxon>
        <taxon>Ascomycota</taxon>
        <taxon>Pezizomycotina</taxon>
        <taxon>Sordariomycetes</taxon>
        <taxon>Hypocreomycetidae</taxon>
        <taxon>Hypocreales</taxon>
        <taxon>Nectriaceae</taxon>
        <taxon>Fusarium</taxon>
    </lineage>
</organism>
<dbReference type="eggNOG" id="KOG1840">
    <property type="taxonomic scope" value="Eukaryota"/>
</dbReference>
<feature type="domain" description="NB-ARC" evidence="1">
    <location>
        <begin position="390"/>
        <end position="555"/>
    </location>
</feature>
<dbReference type="HOGENOM" id="CLU_000288_125_3_1"/>
<name>K3UB51_FUSPC</name>
<dbReference type="SUPFAM" id="SSF48452">
    <property type="entry name" value="TPR-like"/>
    <property type="match status" value="1"/>
</dbReference>
<evidence type="ECO:0000259" key="1">
    <source>
        <dbReference type="Pfam" id="PF00931"/>
    </source>
</evidence>
<proteinExistence type="predicted"/>
<dbReference type="InterPro" id="IPR002182">
    <property type="entry name" value="NB-ARC"/>
</dbReference>
<dbReference type="Gene3D" id="1.25.40.10">
    <property type="entry name" value="Tetratricopeptide repeat domain"/>
    <property type="match status" value="1"/>
</dbReference>